<evidence type="ECO:0000313" key="2">
    <source>
        <dbReference type="Proteomes" id="UP001186974"/>
    </source>
</evidence>
<evidence type="ECO:0000313" key="1">
    <source>
        <dbReference type="EMBL" id="KAK3081393.1"/>
    </source>
</evidence>
<dbReference type="EMBL" id="JAWDJW010000177">
    <property type="protein sequence ID" value="KAK3081393.1"/>
    <property type="molecule type" value="Genomic_DNA"/>
</dbReference>
<accession>A0ACC3DX44</accession>
<keyword evidence="2" id="KW-1185">Reference proteome</keyword>
<gene>
    <name evidence="1" type="ORF">LTS18_007133</name>
</gene>
<reference evidence="1" key="1">
    <citation type="submission" date="2024-09" db="EMBL/GenBank/DDBJ databases">
        <title>Black Yeasts Isolated from many extreme environments.</title>
        <authorList>
            <person name="Coleine C."/>
            <person name="Stajich J.E."/>
            <person name="Selbmann L."/>
        </authorList>
    </citation>
    <scope>NUCLEOTIDE SEQUENCE</scope>
    <source>
        <strain evidence="1">CCFEE 5737</strain>
    </source>
</reference>
<proteinExistence type="predicted"/>
<comment type="caution">
    <text evidence="1">The sequence shown here is derived from an EMBL/GenBank/DDBJ whole genome shotgun (WGS) entry which is preliminary data.</text>
</comment>
<name>A0ACC3DX44_9PEZI</name>
<dbReference type="Proteomes" id="UP001186974">
    <property type="component" value="Unassembled WGS sequence"/>
</dbReference>
<protein>
    <submittedName>
        <fullName evidence="1">Uncharacterized protein</fullName>
    </submittedName>
</protein>
<organism evidence="1 2">
    <name type="scientific">Coniosporium uncinatum</name>
    <dbReference type="NCBI Taxonomy" id="93489"/>
    <lineage>
        <taxon>Eukaryota</taxon>
        <taxon>Fungi</taxon>
        <taxon>Dikarya</taxon>
        <taxon>Ascomycota</taxon>
        <taxon>Pezizomycotina</taxon>
        <taxon>Dothideomycetes</taxon>
        <taxon>Dothideomycetes incertae sedis</taxon>
        <taxon>Coniosporium</taxon>
    </lineage>
</organism>
<sequence length="574" mass="63989">MDGATAAEERSFEDSAAVAQNALDEQKGDSTGVGDISASPEDENKFQKAIAAWRIYQTFIDLITNQSKSVSAAFLKVYEPLSEALDPYPPLEASIDSLVTAEETLPRITEENERLQSSVAKLFSQLDDTEKQLETERTSRQALEDNQESELRWENVLQEKQDNWEAKENSLEEKVENQDRLLKELKASYEVSQRLGRGEEDAAEGAAGGASAAELEIVHSQLERANTRLAEVESRNEQLRLELMQLAAHSGAQEDALLVEEDPAFLRLRSENQSLLRKIDNSRFEKDAEKRKLDMSLRTLERKAAALKADRDALKERVQKWGDYEDVKRELEMLKSIELATGVDDDWDANDPVADGDCKQDHVGAEKEKGENLEQLLLTRNKKLSNELTVLRVSHQDLQTRLAQLQETMSNTNMELEKSRNLTATLENDLTKVQQEAVNAFDTMSVAGTRTSRYPRSTYGTQRGRNVSPTSSIISGLEGPRYATETTLEAAAMGQPVGGGSGMLPMTVAQRDRFKKSNADLSEQLSKEHDIVQSLRNEIASLQKDNLNLYEKSRYASTFNRGGPTSSSSGTGFA</sequence>